<dbReference type="InterPro" id="IPR036188">
    <property type="entry name" value="FAD/NAD-bd_sf"/>
</dbReference>
<dbReference type="SUPFAM" id="SSF51905">
    <property type="entry name" value="FAD/NAD(P)-binding domain"/>
    <property type="match status" value="1"/>
</dbReference>
<proteinExistence type="predicted"/>
<dbReference type="Gene3D" id="3.50.50.60">
    <property type="entry name" value="FAD/NAD(P)-binding domain"/>
    <property type="match status" value="1"/>
</dbReference>
<dbReference type="Gene3D" id="3.30.9.10">
    <property type="entry name" value="D-Amino Acid Oxidase, subunit A, domain 2"/>
    <property type="match status" value="1"/>
</dbReference>
<dbReference type="GO" id="GO:0016491">
    <property type="term" value="F:oxidoreductase activity"/>
    <property type="evidence" value="ECO:0007669"/>
    <property type="project" value="UniProtKB-KW"/>
</dbReference>
<dbReference type="RefSeq" id="WP_028093487.1">
    <property type="nucleotide sequence ID" value="NZ_BNAP01000002.1"/>
</dbReference>
<reference evidence="3" key="2">
    <citation type="submission" date="2020-09" db="EMBL/GenBank/DDBJ databases">
        <authorList>
            <person name="Sun Q."/>
            <person name="Zhou Y."/>
        </authorList>
    </citation>
    <scope>NUCLEOTIDE SEQUENCE</scope>
    <source>
        <strain evidence="3">CGMCC 1.7081</strain>
    </source>
</reference>
<dbReference type="InterPro" id="IPR006076">
    <property type="entry name" value="FAD-dep_OxRdtase"/>
</dbReference>
<dbReference type="Proteomes" id="UP000611500">
    <property type="component" value="Unassembled WGS sequence"/>
</dbReference>
<accession>A0A8J3MDE1</accession>
<protein>
    <submittedName>
        <fullName evidence="3">Oxidoreductase</fullName>
    </submittedName>
</protein>
<evidence type="ECO:0000259" key="2">
    <source>
        <dbReference type="Pfam" id="PF01266"/>
    </source>
</evidence>
<feature type="domain" description="FAD dependent oxidoreductase" evidence="2">
    <location>
        <begin position="39"/>
        <end position="399"/>
    </location>
</feature>
<dbReference type="PANTHER" id="PTHR13847:SF281">
    <property type="entry name" value="FAD DEPENDENT OXIDOREDUCTASE DOMAIN-CONTAINING PROTEIN"/>
    <property type="match status" value="1"/>
</dbReference>
<gene>
    <name evidence="3" type="ORF">GCM10010961_07210</name>
</gene>
<dbReference type="GO" id="GO:0005737">
    <property type="term" value="C:cytoplasm"/>
    <property type="evidence" value="ECO:0007669"/>
    <property type="project" value="TreeGrafter"/>
</dbReference>
<dbReference type="PANTHER" id="PTHR13847">
    <property type="entry name" value="SARCOSINE DEHYDROGENASE-RELATED"/>
    <property type="match status" value="1"/>
</dbReference>
<evidence type="ECO:0000313" key="4">
    <source>
        <dbReference type="Proteomes" id="UP000611500"/>
    </source>
</evidence>
<sequence length="442" mass="47519">MKHIFGRYAYSAGPRNGCWWDETIEAPVWPDAKGDLTADVAIIGAGFTGLSAALHLAEAGVDVAVVDAEYPGWGGSGRNGGFCCLGGAKLSGDKIARTYGKDQAEEFYRAEVAAIDLVADILQRFGIDADTHSDGETQLAHSPRAMAALRRQAEGDPDAVLTEKDDLAAQGLSASGMTGPFHGALTMRHGFGLNPRKYVFGLAAAAQGAGARLYQNSPARGITRQGNRNVIALPQGSLSAETVLICTNGYSSDDLPDWLADRYIPAQSTALVTRPLSDEELAAQGWTTDQMAYDTRHLLHYFRLMPDRRFLFGMRGGLMSTPAAEAASRARVRRDFETMFPAWAHVESPNSWSGMVCVSRNQIPFTGAVPGMPGVFAGLAYHGNGVAMGSYAGSLLAALAQGRRPDSPYPGFMSKPMGRFPFGRFRRIVMPPAYLAYRLKDL</sequence>
<keyword evidence="4" id="KW-1185">Reference proteome</keyword>
<dbReference type="EMBL" id="BNAP01000002">
    <property type="protein sequence ID" value="GHG82584.1"/>
    <property type="molecule type" value="Genomic_DNA"/>
</dbReference>
<comment type="caution">
    <text evidence="3">The sequence shown here is derived from an EMBL/GenBank/DDBJ whole genome shotgun (WGS) entry which is preliminary data.</text>
</comment>
<dbReference type="Pfam" id="PF01266">
    <property type="entry name" value="DAO"/>
    <property type="match status" value="1"/>
</dbReference>
<name>A0A8J3MDE1_9RHOB</name>
<evidence type="ECO:0000256" key="1">
    <source>
        <dbReference type="ARBA" id="ARBA00023002"/>
    </source>
</evidence>
<evidence type="ECO:0000313" key="3">
    <source>
        <dbReference type="EMBL" id="GHG82584.1"/>
    </source>
</evidence>
<dbReference type="AlphaFoldDB" id="A0A8J3MDE1"/>
<reference evidence="3" key="1">
    <citation type="journal article" date="2014" name="Int. J. Syst. Evol. Microbiol.">
        <title>Complete genome sequence of Corynebacterium casei LMG S-19264T (=DSM 44701T), isolated from a smear-ripened cheese.</title>
        <authorList>
            <consortium name="US DOE Joint Genome Institute (JGI-PGF)"/>
            <person name="Walter F."/>
            <person name="Albersmeier A."/>
            <person name="Kalinowski J."/>
            <person name="Ruckert C."/>
        </authorList>
    </citation>
    <scope>NUCLEOTIDE SEQUENCE</scope>
    <source>
        <strain evidence="3">CGMCC 1.7081</strain>
    </source>
</reference>
<keyword evidence="1" id="KW-0560">Oxidoreductase</keyword>
<organism evidence="3 4">
    <name type="scientific">Pseudodonghicola xiamenensis</name>
    <dbReference type="NCBI Taxonomy" id="337702"/>
    <lineage>
        <taxon>Bacteria</taxon>
        <taxon>Pseudomonadati</taxon>
        <taxon>Pseudomonadota</taxon>
        <taxon>Alphaproteobacteria</taxon>
        <taxon>Rhodobacterales</taxon>
        <taxon>Paracoccaceae</taxon>
        <taxon>Pseudodonghicola</taxon>
    </lineage>
</organism>